<proteinExistence type="predicted"/>
<protein>
    <submittedName>
        <fullName evidence="3">Uncharacterized protein</fullName>
    </submittedName>
</protein>
<keyword evidence="2" id="KW-1133">Transmembrane helix</keyword>
<evidence type="ECO:0000256" key="1">
    <source>
        <dbReference type="SAM" id="MobiDB-lite"/>
    </source>
</evidence>
<feature type="transmembrane region" description="Helical" evidence="2">
    <location>
        <begin position="12"/>
        <end position="35"/>
    </location>
</feature>
<feature type="region of interest" description="Disordered" evidence="1">
    <location>
        <begin position="52"/>
        <end position="79"/>
    </location>
</feature>
<evidence type="ECO:0000313" key="4">
    <source>
        <dbReference type="Proteomes" id="UP001341281"/>
    </source>
</evidence>
<name>A0AAQ3THL4_PASNO</name>
<keyword evidence="2" id="KW-0472">Membrane</keyword>
<evidence type="ECO:0000256" key="2">
    <source>
        <dbReference type="SAM" id="Phobius"/>
    </source>
</evidence>
<evidence type="ECO:0000313" key="3">
    <source>
        <dbReference type="EMBL" id="WVZ71979.1"/>
    </source>
</evidence>
<dbReference type="EMBL" id="CP144748">
    <property type="protein sequence ID" value="WVZ71979.1"/>
    <property type="molecule type" value="Genomic_DNA"/>
</dbReference>
<dbReference type="AlphaFoldDB" id="A0AAQ3THL4"/>
<dbReference type="Proteomes" id="UP001341281">
    <property type="component" value="Chromosome 04"/>
</dbReference>
<accession>A0AAQ3THL4</accession>
<keyword evidence="4" id="KW-1185">Reference proteome</keyword>
<sequence>MEKRFSSPRLSSLSAVMYALVIVAAITVVSFSVVVHCSEAPAQDTSATVAYPNGWRQGPAPPAPLPGRTQGPGAPACCD</sequence>
<organism evidence="3 4">
    <name type="scientific">Paspalum notatum var. saurae</name>
    <dbReference type="NCBI Taxonomy" id="547442"/>
    <lineage>
        <taxon>Eukaryota</taxon>
        <taxon>Viridiplantae</taxon>
        <taxon>Streptophyta</taxon>
        <taxon>Embryophyta</taxon>
        <taxon>Tracheophyta</taxon>
        <taxon>Spermatophyta</taxon>
        <taxon>Magnoliopsida</taxon>
        <taxon>Liliopsida</taxon>
        <taxon>Poales</taxon>
        <taxon>Poaceae</taxon>
        <taxon>PACMAD clade</taxon>
        <taxon>Panicoideae</taxon>
        <taxon>Andropogonodae</taxon>
        <taxon>Paspaleae</taxon>
        <taxon>Paspalinae</taxon>
        <taxon>Paspalum</taxon>
    </lineage>
</organism>
<keyword evidence="2" id="KW-0812">Transmembrane</keyword>
<reference evidence="3 4" key="1">
    <citation type="submission" date="2024-02" db="EMBL/GenBank/DDBJ databases">
        <title>High-quality chromosome-scale genome assembly of Pensacola bahiagrass (Paspalum notatum Flugge var. saurae).</title>
        <authorList>
            <person name="Vega J.M."/>
            <person name="Podio M."/>
            <person name="Orjuela J."/>
            <person name="Siena L.A."/>
            <person name="Pessino S.C."/>
            <person name="Combes M.C."/>
            <person name="Mariac C."/>
            <person name="Albertini E."/>
            <person name="Pupilli F."/>
            <person name="Ortiz J.P.A."/>
            <person name="Leblanc O."/>
        </authorList>
    </citation>
    <scope>NUCLEOTIDE SEQUENCE [LARGE SCALE GENOMIC DNA]</scope>
    <source>
        <strain evidence="3">R1</strain>
        <tissue evidence="3">Leaf</tissue>
    </source>
</reference>
<gene>
    <name evidence="3" type="ORF">U9M48_020506</name>
</gene>